<feature type="domain" description="RNB" evidence="2">
    <location>
        <begin position="209"/>
        <end position="537"/>
    </location>
</feature>
<evidence type="ECO:0000256" key="1">
    <source>
        <dbReference type="ARBA" id="ARBA00022839"/>
    </source>
</evidence>
<dbReference type="InterPro" id="IPR001900">
    <property type="entry name" value="RNase_II/R"/>
</dbReference>
<organism evidence="3 4">
    <name type="scientific">Helicobacter canis</name>
    <dbReference type="NCBI Taxonomy" id="29419"/>
    <lineage>
        <taxon>Bacteria</taxon>
        <taxon>Pseudomonadati</taxon>
        <taxon>Campylobacterota</taxon>
        <taxon>Epsilonproteobacteria</taxon>
        <taxon>Campylobacterales</taxon>
        <taxon>Helicobacteraceae</taxon>
        <taxon>Helicobacter</taxon>
    </lineage>
</organism>
<keyword evidence="1" id="KW-0378">Hydrolase</keyword>
<dbReference type="AlphaFoldDB" id="A0A5M9QTH9"/>
<dbReference type="Pfam" id="PF00773">
    <property type="entry name" value="RNB"/>
    <property type="match status" value="1"/>
</dbReference>
<name>A0A5M9QTH9_9HELI</name>
<comment type="caution">
    <text evidence="3">The sequence shown here is derived from an EMBL/GenBank/DDBJ whole genome shotgun (WGS) entry which is preliminary data.</text>
</comment>
<proteinExistence type="predicted"/>
<dbReference type="InterPro" id="IPR057293">
    <property type="entry name" value="RNR_OB2"/>
</dbReference>
<dbReference type="GO" id="GO:0004540">
    <property type="term" value="F:RNA nuclease activity"/>
    <property type="evidence" value="ECO:0007669"/>
    <property type="project" value="InterPro"/>
</dbReference>
<dbReference type="Pfam" id="PF24190">
    <property type="entry name" value="OB_RNR_2nd"/>
    <property type="match status" value="1"/>
</dbReference>
<dbReference type="RefSeq" id="WP_150336935.1">
    <property type="nucleotide sequence ID" value="NZ_JAERIX010000026.1"/>
</dbReference>
<dbReference type="GO" id="GO:0003723">
    <property type="term" value="F:RNA binding"/>
    <property type="evidence" value="ECO:0007669"/>
    <property type="project" value="InterPro"/>
</dbReference>
<dbReference type="PANTHER" id="PTHR23355:SF9">
    <property type="entry name" value="DIS3-LIKE EXONUCLEASE 2"/>
    <property type="match status" value="1"/>
</dbReference>
<dbReference type="PANTHER" id="PTHR23355">
    <property type="entry name" value="RIBONUCLEASE"/>
    <property type="match status" value="1"/>
</dbReference>
<dbReference type="PROSITE" id="PS01175">
    <property type="entry name" value="RIBONUCLEASE_II"/>
    <property type="match status" value="1"/>
</dbReference>
<evidence type="ECO:0000313" key="3">
    <source>
        <dbReference type="EMBL" id="KAA8710826.1"/>
    </source>
</evidence>
<dbReference type="SUPFAM" id="SSF50249">
    <property type="entry name" value="Nucleic acid-binding proteins"/>
    <property type="match status" value="1"/>
</dbReference>
<sequence length="755" mass="83708">MEEFLVSLVVGRRDIPKKFASVYEQLRACGAIAKDSRLYRLAPVFMLARVHKNSGGLFAHNIASPKDRRLRLRSGRDRRANALADGDLVLLLTKPKEPRLIKVLNRSSAPASRLLCLVQKRGKIIALDCKSLEPISLPFSQKSLRALPKYCVLEYSAGQITKVLGSLLDPSIDEKLILAKYNFADSFSQAAQAFTKSFGDVDVSCYPERANLCDKPFITIDPSDAKDHDDAVFWDQDSHTLYIAIADVSEYVLPNTELDTQAKARCFSLYFPHICYPMLPNALSQSLCSLRANEPKLALVWEIALHRRTKLPRSAKLYEALITPRANISYEQAQAILDSRRLACELESNLARFSWLCDLHAITQRLKAKRLEKGYDFITSDTTMRLNPQGTIESIHTHAACPSHSLIEESMLLANILSAQVLAGTCEDGGIYRAHEPPSDDRIYALFSQAKELGYTIKSSNLHAQIQALQKEALKRGESARKQLDTLIIKAQKEARYTDKKEAHFGLGFEAYTHFTSPIRRYSDLIAHRLLKIAMRDNPKRVVVANAPTTLGSKARKQVAYALESSSAMIPLLNERERQISRAEAEFKDRKYAREAQALMGAVVQVCVVDERYPTFGVVCAGDSALGEQCGSVADFVKGTNAKFANLPQNPQSSHSPTAIPRILKEDNQGDFKQSASLSLRADNGGVAKQGAAAASLVIHTKTAKQARSHKAAPLLQGARVVISQSSCELMREGIYTAVIERVDLIAARIYVQIP</sequence>
<dbReference type="GO" id="GO:0004527">
    <property type="term" value="F:exonuclease activity"/>
    <property type="evidence" value="ECO:0007669"/>
    <property type="project" value="UniProtKB-KW"/>
</dbReference>
<keyword evidence="1" id="KW-0269">Exonuclease</keyword>
<reference evidence="3 4" key="1">
    <citation type="submission" date="2019-09" db="EMBL/GenBank/DDBJ databases">
        <title>Draft genome sequence of various Type strains from the CCUG.</title>
        <authorList>
            <person name="Pineiro-Iglesias B."/>
            <person name="Tunovic T."/>
            <person name="Unosson C."/>
            <person name="Inganas E."/>
            <person name="Ohlen M."/>
            <person name="Cardew S."/>
            <person name="Jensie-Markopoulos S."/>
            <person name="Salva-Serra F."/>
            <person name="Jaen-Luchoro D."/>
            <person name="Karlsson R."/>
            <person name="Svensson-Stadler L."/>
            <person name="Chun J."/>
            <person name="Moore E."/>
        </authorList>
    </citation>
    <scope>NUCLEOTIDE SEQUENCE [LARGE SCALE GENOMIC DNA]</scope>
    <source>
        <strain evidence="3 4">CCUG 32756T</strain>
    </source>
</reference>
<dbReference type="Proteomes" id="UP000323707">
    <property type="component" value="Unassembled WGS sequence"/>
</dbReference>
<keyword evidence="1" id="KW-0540">Nuclease</keyword>
<evidence type="ECO:0000313" key="4">
    <source>
        <dbReference type="Proteomes" id="UP000323707"/>
    </source>
</evidence>
<dbReference type="InterPro" id="IPR012340">
    <property type="entry name" value="NA-bd_OB-fold"/>
</dbReference>
<gene>
    <name evidence="3" type="ORF">F4V45_02630</name>
</gene>
<dbReference type="GO" id="GO:0006402">
    <property type="term" value="P:mRNA catabolic process"/>
    <property type="evidence" value="ECO:0007669"/>
    <property type="project" value="TreeGrafter"/>
</dbReference>
<dbReference type="InterPro" id="IPR050180">
    <property type="entry name" value="RNR_Ribonuclease"/>
</dbReference>
<dbReference type="SMART" id="SM00955">
    <property type="entry name" value="RNB"/>
    <property type="match status" value="1"/>
</dbReference>
<evidence type="ECO:0000259" key="2">
    <source>
        <dbReference type="SMART" id="SM00955"/>
    </source>
</evidence>
<dbReference type="GO" id="GO:0005829">
    <property type="term" value="C:cytosol"/>
    <property type="evidence" value="ECO:0007669"/>
    <property type="project" value="TreeGrafter"/>
</dbReference>
<dbReference type="InterPro" id="IPR022966">
    <property type="entry name" value="RNase_II/R_CS"/>
</dbReference>
<dbReference type="EMBL" id="VXKE01000006">
    <property type="protein sequence ID" value="KAA8710826.1"/>
    <property type="molecule type" value="Genomic_DNA"/>
</dbReference>
<accession>A0A5M9QTH9</accession>
<protein>
    <submittedName>
        <fullName evidence="3">VacB/RNase II family 3'-5' exoribonuclease</fullName>
    </submittedName>
</protein>